<dbReference type="NCBIfam" id="TIGR02937">
    <property type="entry name" value="sigma70-ECF"/>
    <property type="match status" value="1"/>
</dbReference>
<evidence type="ECO:0000259" key="1">
    <source>
        <dbReference type="Pfam" id="PF04542"/>
    </source>
</evidence>
<keyword evidence="3" id="KW-1185">Reference proteome</keyword>
<dbReference type="GeneID" id="86061147"/>
<dbReference type="InterPro" id="IPR013325">
    <property type="entry name" value="RNA_pol_sigma_r2"/>
</dbReference>
<dbReference type="GO" id="GO:0006352">
    <property type="term" value="P:DNA-templated transcription initiation"/>
    <property type="evidence" value="ECO:0007669"/>
    <property type="project" value="InterPro"/>
</dbReference>
<evidence type="ECO:0000313" key="2">
    <source>
        <dbReference type="EMBL" id="PXX54296.1"/>
    </source>
</evidence>
<feature type="domain" description="RNA polymerase sigma-70 region 2" evidence="1">
    <location>
        <begin position="36"/>
        <end position="84"/>
    </location>
</feature>
<dbReference type="InterPro" id="IPR014284">
    <property type="entry name" value="RNA_pol_sigma-70_dom"/>
</dbReference>
<evidence type="ECO:0000313" key="3">
    <source>
        <dbReference type="Proteomes" id="UP000248057"/>
    </source>
</evidence>
<dbReference type="Gene3D" id="1.10.1740.10">
    <property type="match status" value="1"/>
</dbReference>
<dbReference type="InterPro" id="IPR007627">
    <property type="entry name" value="RNA_pol_sigma70_r2"/>
</dbReference>
<dbReference type="EMBL" id="QJKD01000004">
    <property type="protein sequence ID" value="PXX54296.1"/>
    <property type="molecule type" value="Genomic_DNA"/>
</dbReference>
<protein>
    <submittedName>
        <fullName evidence="2">RNA polymerase sigma factor (Sigma-70 family)</fullName>
    </submittedName>
</protein>
<dbReference type="Proteomes" id="UP000248057">
    <property type="component" value="Unassembled WGS sequence"/>
</dbReference>
<dbReference type="Pfam" id="PF04542">
    <property type="entry name" value="Sigma70_r2"/>
    <property type="match status" value="1"/>
</dbReference>
<comment type="caution">
    <text evidence="2">The sequence shown here is derived from an EMBL/GenBank/DDBJ whole genome shotgun (WGS) entry which is preliminary data.</text>
</comment>
<accession>A0A2V3Y6Y2</accession>
<gene>
    <name evidence="2" type="ORF">DFR60_104121</name>
</gene>
<dbReference type="RefSeq" id="WP_110322638.1">
    <property type="nucleotide sequence ID" value="NZ_QJKD01000004.1"/>
</dbReference>
<proteinExistence type="predicted"/>
<reference evidence="2 3" key="1">
    <citation type="submission" date="2018-05" db="EMBL/GenBank/DDBJ databases">
        <title>Genomic Encyclopedia of Type Strains, Phase IV (KMG-IV): sequencing the most valuable type-strain genomes for metagenomic binning, comparative biology and taxonomic classification.</title>
        <authorList>
            <person name="Goeker M."/>
        </authorList>
    </citation>
    <scope>NUCLEOTIDE SEQUENCE [LARGE SCALE GENOMIC DNA]</scope>
    <source>
        <strain evidence="2 3">DSM 24995</strain>
    </source>
</reference>
<dbReference type="SUPFAM" id="SSF88659">
    <property type="entry name" value="Sigma3 and sigma4 domains of RNA polymerase sigma factors"/>
    <property type="match status" value="1"/>
</dbReference>
<dbReference type="AlphaFoldDB" id="A0A2V3Y6Y2"/>
<dbReference type="GO" id="GO:0003700">
    <property type="term" value="F:DNA-binding transcription factor activity"/>
    <property type="evidence" value="ECO:0007669"/>
    <property type="project" value="InterPro"/>
</dbReference>
<organism evidence="2 3">
    <name type="scientific">Hungatella effluvii</name>
    <dbReference type="NCBI Taxonomy" id="1096246"/>
    <lineage>
        <taxon>Bacteria</taxon>
        <taxon>Bacillati</taxon>
        <taxon>Bacillota</taxon>
        <taxon>Clostridia</taxon>
        <taxon>Lachnospirales</taxon>
        <taxon>Lachnospiraceae</taxon>
        <taxon>Hungatella</taxon>
    </lineage>
</organism>
<dbReference type="SUPFAM" id="SSF88946">
    <property type="entry name" value="Sigma2 domain of RNA polymerase sigma factors"/>
    <property type="match status" value="1"/>
</dbReference>
<dbReference type="InterPro" id="IPR013324">
    <property type="entry name" value="RNA_pol_sigma_r3/r4-like"/>
</dbReference>
<sequence length="192" mass="21895">MKRNIPLTREQQELVENSLSLVYWVILESIHVNETVYGFEYEDLYQEGCIWLCHAAATYDPARSKFSTYARKIVRNGLLSYCRQMCFKQRRFTYLAVGTHGELLADGEPVPQPDDFHVQVNMIETLDLLAYAEKKYHGVTKLGIEALALKLKGMSVSDIARLYDVPPPHVGAWISRAAQKLKKDTPFLSGLL</sequence>
<name>A0A2V3Y6Y2_9FIRM</name>